<dbReference type="Proteomes" id="UP000298264">
    <property type="component" value="Unassembled WGS sequence"/>
</dbReference>
<evidence type="ECO:0000259" key="5">
    <source>
        <dbReference type="PROSITE" id="PS50931"/>
    </source>
</evidence>
<dbReference type="InterPro" id="IPR005119">
    <property type="entry name" value="LysR_subst-bd"/>
</dbReference>
<evidence type="ECO:0000256" key="3">
    <source>
        <dbReference type="ARBA" id="ARBA00023125"/>
    </source>
</evidence>
<dbReference type="Gene3D" id="3.40.190.290">
    <property type="match status" value="1"/>
</dbReference>
<dbReference type="PANTHER" id="PTHR30126">
    <property type="entry name" value="HTH-TYPE TRANSCRIPTIONAL REGULATOR"/>
    <property type="match status" value="1"/>
</dbReference>
<feature type="domain" description="HTH lysR-type" evidence="5">
    <location>
        <begin position="1"/>
        <end position="58"/>
    </location>
</feature>
<dbReference type="Pfam" id="PF00126">
    <property type="entry name" value="HTH_1"/>
    <property type="match status" value="1"/>
</dbReference>
<organism evidence="6 7">
    <name type="scientific">Leptospira ilyithenensis</name>
    <dbReference type="NCBI Taxonomy" id="2484901"/>
    <lineage>
        <taxon>Bacteria</taxon>
        <taxon>Pseudomonadati</taxon>
        <taxon>Spirochaetota</taxon>
        <taxon>Spirochaetia</taxon>
        <taxon>Leptospirales</taxon>
        <taxon>Leptospiraceae</taxon>
        <taxon>Leptospira</taxon>
    </lineage>
</organism>
<protein>
    <submittedName>
        <fullName evidence="6">LysR family transcriptional regulator</fullName>
    </submittedName>
</protein>
<dbReference type="CDD" id="cd05466">
    <property type="entry name" value="PBP2_LTTR_substrate"/>
    <property type="match status" value="1"/>
</dbReference>
<evidence type="ECO:0000256" key="2">
    <source>
        <dbReference type="ARBA" id="ARBA00023015"/>
    </source>
</evidence>
<dbReference type="PROSITE" id="PS50931">
    <property type="entry name" value="HTH_LYSR"/>
    <property type="match status" value="1"/>
</dbReference>
<sequence>MEFRQVRYFLEIVDRGSFQRAADSLGLTQPALSSQIALLEREFGESLLERGPRVVKLTYKGEIFRTYAERMREVWRECEEGMKSFEKEIRGNFSISAGGTVSAWILPMIIKKIRKDHPDLSLSVMEGDAGETKELMIGGKVDIGILTGKTMETNLISHEFLSDMIIPVAAKNHSIFNKKKNSIGDLKKESFIVFHPASAVRRAVEQTLRSLKLDFKPHIAMELRSVESVIKSVEAGLGIGFISKYSLNENLKQIQIPELFTERKFYICYRKNPRPSLVLLAKEILNSVSNL</sequence>
<dbReference type="Gene3D" id="1.10.10.10">
    <property type="entry name" value="Winged helix-like DNA-binding domain superfamily/Winged helix DNA-binding domain"/>
    <property type="match status" value="1"/>
</dbReference>
<evidence type="ECO:0000256" key="4">
    <source>
        <dbReference type="ARBA" id="ARBA00023163"/>
    </source>
</evidence>
<keyword evidence="7" id="KW-1185">Reference proteome</keyword>
<keyword evidence="3" id="KW-0238">DNA-binding</keyword>
<dbReference type="InterPro" id="IPR036390">
    <property type="entry name" value="WH_DNA-bd_sf"/>
</dbReference>
<dbReference type="SUPFAM" id="SSF46785">
    <property type="entry name" value="Winged helix' DNA-binding domain"/>
    <property type="match status" value="1"/>
</dbReference>
<name>A0A4R9LLG8_9LEPT</name>
<keyword evidence="2" id="KW-0805">Transcription regulation</keyword>
<evidence type="ECO:0000313" key="6">
    <source>
        <dbReference type="EMBL" id="TGN08465.1"/>
    </source>
</evidence>
<dbReference type="GO" id="GO:0003700">
    <property type="term" value="F:DNA-binding transcription factor activity"/>
    <property type="evidence" value="ECO:0007669"/>
    <property type="project" value="InterPro"/>
</dbReference>
<dbReference type="InterPro" id="IPR000847">
    <property type="entry name" value="LysR_HTH_N"/>
</dbReference>
<comment type="caution">
    <text evidence="6">The sequence shown here is derived from an EMBL/GenBank/DDBJ whole genome shotgun (WGS) entry which is preliminary data.</text>
</comment>
<dbReference type="RefSeq" id="WP_135765417.1">
    <property type="nucleotide sequence ID" value="NZ_RQHV01000061.1"/>
</dbReference>
<dbReference type="Pfam" id="PF03466">
    <property type="entry name" value="LysR_substrate"/>
    <property type="match status" value="1"/>
</dbReference>
<dbReference type="PANTHER" id="PTHR30126:SF40">
    <property type="entry name" value="HTH-TYPE TRANSCRIPTIONAL REGULATOR GLTR"/>
    <property type="match status" value="1"/>
</dbReference>
<accession>A0A4R9LLG8</accession>
<keyword evidence="4" id="KW-0804">Transcription</keyword>
<comment type="similarity">
    <text evidence="1">Belongs to the LysR transcriptional regulatory family.</text>
</comment>
<evidence type="ECO:0000256" key="1">
    <source>
        <dbReference type="ARBA" id="ARBA00009437"/>
    </source>
</evidence>
<dbReference type="EMBL" id="RQHV01000061">
    <property type="protein sequence ID" value="TGN08465.1"/>
    <property type="molecule type" value="Genomic_DNA"/>
</dbReference>
<dbReference type="AlphaFoldDB" id="A0A4R9LLG8"/>
<dbReference type="OrthoDB" id="9803714at2"/>
<dbReference type="FunFam" id="1.10.10.10:FF:000001">
    <property type="entry name" value="LysR family transcriptional regulator"/>
    <property type="match status" value="1"/>
</dbReference>
<dbReference type="PRINTS" id="PR00039">
    <property type="entry name" value="HTHLYSR"/>
</dbReference>
<dbReference type="GO" id="GO:0000976">
    <property type="term" value="F:transcription cis-regulatory region binding"/>
    <property type="evidence" value="ECO:0007669"/>
    <property type="project" value="TreeGrafter"/>
</dbReference>
<reference evidence="6" key="1">
    <citation type="journal article" date="2019" name="PLoS Negl. Trop. Dis.">
        <title>Revisiting the worldwide diversity of Leptospira species in the environment.</title>
        <authorList>
            <person name="Vincent A.T."/>
            <person name="Schiettekatte O."/>
            <person name="Bourhy P."/>
            <person name="Veyrier F.J."/>
            <person name="Picardeau M."/>
        </authorList>
    </citation>
    <scope>NUCLEOTIDE SEQUENCE [LARGE SCALE GENOMIC DNA]</scope>
    <source>
        <strain evidence="6">201400974</strain>
    </source>
</reference>
<dbReference type="InterPro" id="IPR036388">
    <property type="entry name" value="WH-like_DNA-bd_sf"/>
</dbReference>
<gene>
    <name evidence="6" type="ORF">EHS11_16345</name>
</gene>
<evidence type="ECO:0000313" key="7">
    <source>
        <dbReference type="Proteomes" id="UP000298264"/>
    </source>
</evidence>
<dbReference type="SUPFAM" id="SSF53850">
    <property type="entry name" value="Periplasmic binding protein-like II"/>
    <property type="match status" value="1"/>
</dbReference>
<proteinExistence type="inferred from homology"/>